<protein>
    <recommendedName>
        <fullName evidence="3">DUF937 domain-containing protein</fullName>
    </recommendedName>
</protein>
<proteinExistence type="predicted"/>
<dbReference type="EMBL" id="JAAAHY010000255">
    <property type="protein sequence ID" value="KAF9965429.1"/>
    <property type="molecule type" value="Genomic_DNA"/>
</dbReference>
<evidence type="ECO:0000313" key="1">
    <source>
        <dbReference type="EMBL" id="KAF9965429.1"/>
    </source>
</evidence>
<dbReference type="OrthoDB" id="2438364at2759"/>
<comment type="caution">
    <text evidence="1">The sequence shown here is derived from an EMBL/GenBank/DDBJ whole genome shotgun (WGS) entry which is preliminary data.</text>
</comment>
<dbReference type="Proteomes" id="UP000738359">
    <property type="component" value="Unassembled WGS sequence"/>
</dbReference>
<evidence type="ECO:0000313" key="2">
    <source>
        <dbReference type="Proteomes" id="UP000738359"/>
    </source>
</evidence>
<evidence type="ECO:0008006" key="3">
    <source>
        <dbReference type="Google" id="ProtNLM"/>
    </source>
</evidence>
<gene>
    <name evidence="1" type="ORF">BGZ70_004861</name>
</gene>
<organism evidence="1 2">
    <name type="scientific">Mortierella alpina</name>
    <name type="common">Oleaginous fungus</name>
    <name type="synonym">Mortierella renispora</name>
    <dbReference type="NCBI Taxonomy" id="64518"/>
    <lineage>
        <taxon>Eukaryota</taxon>
        <taxon>Fungi</taxon>
        <taxon>Fungi incertae sedis</taxon>
        <taxon>Mucoromycota</taxon>
        <taxon>Mortierellomycotina</taxon>
        <taxon>Mortierellomycetes</taxon>
        <taxon>Mortierellales</taxon>
        <taxon>Mortierellaceae</taxon>
        <taxon>Mortierella</taxon>
    </lineage>
</organism>
<keyword evidence="2" id="KW-1185">Reference proteome</keyword>
<accession>A0A9P6J9Q5</accession>
<name>A0A9P6J9Q5_MORAP</name>
<dbReference type="AlphaFoldDB" id="A0A9P6J9Q5"/>
<sequence length="335" mass="34501">MNQLVPMLMNFVEQQARPPLQEMVSEQINTTKADLKKDLPNTIMTYLSGGDGNGNQGDPVISTIISKLGPSFTNRLSSVTNVTVDTASEGMDTLLTNGVLNIAKSVLTQNAGNSQDGSAAGGFNFDFLKSGKEGMVSTTMAASGPVIKQVSDNMANKLSSSLPAALGGAIQQLVDENGGAGGMLGTAAGLMSKFLKMGGDGPGDQTVKGGGDSSDVQAVGGHAGGIQKLLQSVLAPKILLLIQPYMQTFEAQMRESLENELRTKVFSPDFIKQTVMSMLTGGSGENGGASGVLGGVMNAFMHNGNQNGQQGASNGQSNAFDAIGNLASSFLKNKG</sequence>
<reference evidence="1" key="1">
    <citation type="journal article" date="2020" name="Fungal Divers.">
        <title>Resolving the Mortierellaceae phylogeny through synthesis of multi-gene phylogenetics and phylogenomics.</title>
        <authorList>
            <person name="Vandepol N."/>
            <person name="Liber J."/>
            <person name="Desiro A."/>
            <person name="Na H."/>
            <person name="Kennedy M."/>
            <person name="Barry K."/>
            <person name="Grigoriev I.V."/>
            <person name="Miller A.N."/>
            <person name="O'Donnell K."/>
            <person name="Stajich J.E."/>
            <person name="Bonito G."/>
        </authorList>
    </citation>
    <scope>NUCLEOTIDE SEQUENCE</scope>
    <source>
        <strain evidence="1">CK1249</strain>
    </source>
</reference>